<dbReference type="PROSITE" id="PS00110">
    <property type="entry name" value="PYRUVATE_KINASE"/>
    <property type="match status" value="1"/>
</dbReference>
<evidence type="ECO:0000256" key="11">
    <source>
        <dbReference type="ARBA" id="ARBA00023152"/>
    </source>
</evidence>
<dbReference type="InterPro" id="IPR015813">
    <property type="entry name" value="Pyrv/PenolPyrv_kinase-like_dom"/>
</dbReference>
<dbReference type="SUPFAM" id="SSF50800">
    <property type="entry name" value="PK beta-barrel domain-like"/>
    <property type="match status" value="1"/>
</dbReference>
<evidence type="ECO:0000256" key="4">
    <source>
        <dbReference type="ARBA" id="ARBA00012142"/>
    </source>
</evidence>
<dbReference type="GO" id="GO:0004743">
    <property type="term" value="F:pyruvate kinase activity"/>
    <property type="evidence" value="ECO:0007669"/>
    <property type="project" value="UniProtKB-EC"/>
</dbReference>
<dbReference type="Pfam" id="PF00224">
    <property type="entry name" value="PK"/>
    <property type="match status" value="1"/>
</dbReference>
<evidence type="ECO:0000256" key="8">
    <source>
        <dbReference type="ARBA" id="ARBA00022777"/>
    </source>
</evidence>
<dbReference type="SUPFAM" id="SSF52935">
    <property type="entry name" value="PK C-terminal domain-like"/>
    <property type="match status" value="1"/>
</dbReference>
<gene>
    <name evidence="18" type="primary">pyk</name>
    <name evidence="18" type="ORF">Tbon_08630</name>
</gene>
<dbReference type="PANTHER" id="PTHR11817">
    <property type="entry name" value="PYRUVATE KINASE"/>
    <property type="match status" value="1"/>
</dbReference>
<dbReference type="NCBIfam" id="TIGR01064">
    <property type="entry name" value="pyruv_kin"/>
    <property type="match status" value="1"/>
</dbReference>
<evidence type="ECO:0000256" key="12">
    <source>
        <dbReference type="ARBA" id="ARBA00023317"/>
    </source>
</evidence>
<dbReference type="NCBIfam" id="NF004978">
    <property type="entry name" value="PRK06354.1"/>
    <property type="match status" value="1"/>
</dbReference>
<dbReference type="Proteomes" id="UP000326331">
    <property type="component" value="Chromosome"/>
</dbReference>
<dbReference type="InterPro" id="IPR001697">
    <property type="entry name" value="Pyr_Knase"/>
</dbReference>
<feature type="compositionally biased region" description="Polar residues" evidence="15">
    <location>
        <begin position="31"/>
        <end position="40"/>
    </location>
</feature>
<dbReference type="GO" id="GO:0016301">
    <property type="term" value="F:kinase activity"/>
    <property type="evidence" value="ECO:0007669"/>
    <property type="project" value="UniProtKB-KW"/>
</dbReference>
<keyword evidence="6" id="KW-0479">Metal-binding</keyword>
<dbReference type="EC" id="2.7.1.40" evidence="4 13"/>
<keyword evidence="5 14" id="KW-0808">Transferase</keyword>
<dbReference type="Gene3D" id="3.40.1380.20">
    <property type="entry name" value="Pyruvate kinase, C-terminal domain"/>
    <property type="match status" value="1"/>
</dbReference>
<evidence type="ECO:0000256" key="13">
    <source>
        <dbReference type="NCBIfam" id="TIGR01064"/>
    </source>
</evidence>
<dbReference type="InterPro" id="IPR036918">
    <property type="entry name" value="Pyrv_Knase_C_sf"/>
</dbReference>
<accession>A0ABX6C2V5</accession>
<evidence type="ECO:0000256" key="9">
    <source>
        <dbReference type="ARBA" id="ARBA00022840"/>
    </source>
</evidence>
<dbReference type="PRINTS" id="PR01050">
    <property type="entry name" value="PYRUVTKNASE"/>
</dbReference>
<evidence type="ECO:0000256" key="1">
    <source>
        <dbReference type="ARBA" id="ARBA00001958"/>
    </source>
</evidence>
<dbReference type="InterPro" id="IPR015795">
    <property type="entry name" value="Pyrv_Knase_C"/>
</dbReference>
<dbReference type="InterPro" id="IPR015793">
    <property type="entry name" value="Pyrv_Knase_brl"/>
</dbReference>
<dbReference type="InterPro" id="IPR011037">
    <property type="entry name" value="Pyrv_Knase-like_insert_dom_sf"/>
</dbReference>
<feature type="domain" description="Pyruvate kinase C-terminal" evidence="17">
    <location>
        <begin position="518"/>
        <end position="622"/>
    </location>
</feature>
<evidence type="ECO:0000256" key="15">
    <source>
        <dbReference type="SAM" id="MobiDB-lite"/>
    </source>
</evidence>
<keyword evidence="9" id="KW-0067">ATP-binding</keyword>
<dbReference type="Gene3D" id="3.20.20.60">
    <property type="entry name" value="Phosphoenolpyruvate-binding domains"/>
    <property type="match status" value="1"/>
</dbReference>
<organism evidence="18 19">
    <name type="scientific">Tepidiforma bonchosmolovskayae</name>
    <dbReference type="NCBI Taxonomy" id="2601677"/>
    <lineage>
        <taxon>Bacteria</taxon>
        <taxon>Bacillati</taxon>
        <taxon>Chloroflexota</taxon>
        <taxon>Tepidiformia</taxon>
        <taxon>Tepidiformales</taxon>
        <taxon>Tepidiformaceae</taxon>
        <taxon>Tepidiforma</taxon>
    </lineage>
</organism>
<dbReference type="InterPro" id="IPR018209">
    <property type="entry name" value="Pyrv_Knase_AS"/>
</dbReference>
<dbReference type="EMBL" id="CP042829">
    <property type="protein sequence ID" value="QFG03360.1"/>
    <property type="molecule type" value="Genomic_DNA"/>
</dbReference>
<evidence type="ECO:0000259" key="16">
    <source>
        <dbReference type="Pfam" id="PF00224"/>
    </source>
</evidence>
<name>A0ABX6C2V5_9CHLR</name>
<evidence type="ECO:0000259" key="17">
    <source>
        <dbReference type="Pfam" id="PF02887"/>
    </source>
</evidence>
<evidence type="ECO:0000256" key="5">
    <source>
        <dbReference type="ARBA" id="ARBA00022679"/>
    </source>
</evidence>
<keyword evidence="8 14" id="KW-0418">Kinase</keyword>
<evidence type="ECO:0000256" key="14">
    <source>
        <dbReference type="RuleBase" id="RU000504"/>
    </source>
</evidence>
<sequence>MARAISAATVSASRRVRMSKAKVRWSRRQEGVQTSSSQAGPSAAMSGPALAATRAARASFASAGPSKWRPSSTMPRDGWGWSSMCEAGSPQESWRMVHMTLRDGAGTAGGRARNASSSARKRNSRALSWSRGTLPSVPFTGAQARRCYSRGMSMLRRTKIVATLGPASLPPATLRAMMRAGMDVARLNTSHGTLESHREAVRLVRAVAKEEGRPVAVLLDLAGPKIRTGETEGGRALELRTGATVRVTAEPVAGTEERFTIGYERLTEDVIAGERILLDDGRIELRVVQRDGDDLVCQVTAGGMLAPRRGVHFPETALTAPALTERDREALAMAVAECVDYVAVSFVRDASDIEAARAAIAALGGDIPIVAKIERKQAVEHLDEIVAEADGVMVARGDLGVELPPEEVPVQQRRIIAAAAREMIPVITATQMLESMIEAPRPTRAEASDVANATWEFSDAVMLSGETAIGKYPVEAVAMMDRIIRQAEAVAGPAPEGAGYGEHDDHSYVVALAARRIVASDPNMRGIACFTRSGYSALLMSKVHPDAPIFGVTHAETVYRRLALARGVVPILSRAVTTTDELLRAIDEALLSGRFVDEGDEVVVVASLPVRAQGTTNFLKLHRVGDAAAYQW</sequence>
<evidence type="ECO:0000256" key="7">
    <source>
        <dbReference type="ARBA" id="ARBA00022741"/>
    </source>
</evidence>
<feature type="compositionally biased region" description="Low complexity" evidence="15">
    <location>
        <begin position="104"/>
        <end position="118"/>
    </location>
</feature>
<dbReference type="Gene3D" id="2.40.33.10">
    <property type="entry name" value="PK beta-barrel domain-like"/>
    <property type="match status" value="1"/>
</dbReference>
<comment type="similarity">
    <text evidence="3 14">Belongs to the pyruvate kinase family.</text>
</comment>
<dbReference type="SUPFAM" id="SSF51621">
    <property type="entry name" value="Phosphoenolpyruvate/pyruvate domain"/>
    <property type="match status" value="1"/>
</dbReference>
<dbReference type="InterPro" id="IPR015806">
    <property type="entry name" value="Pyrv_Knase_insert_dom_sf"/>
</dbReference>
<dbReference type="InterPro" id="IPR040442">
    <property type="entry name" value="Pyrv_kinase-like_dom_sf"/>
</dbReference>
<evidence type="ECO:0000313" key="19">
    <source>
        <dbReference type="Proteomes" id="UP000326331"/>
    </source>
</evidence>
<dbReference type="NCBIfam" id="NF004491">
    <property type="entry name" value="PRK05826.1"/>
    <property type="match status" value="1"/>
</dbReference>
<comment type="pathway">
    <text evidence="2 14">Carbohydrate degradation; glycolysis; pyruvate from D-glyceraldehyde 3-phosphate: step 5/5.</text>
</comment>
<comment type="catalytic activity">
    <reaction evidence="14">
        <text>pyruvate + ATP = phosphoenolpyruvate + ADP + H(+)</text>
        <dbReference type="Rhea" id="RHEA:18157"/>
        <dbReference type="ChEBI" id="CHEBI:15361"/>
        <dbReference type="ChEBI" id="CHEBI:15378"/>
        <dbReference type="ChEBI" id="CHEBI:30616"/>
        <dbReference type="ChEBI" id="CHEBI:58702"/>
        <dbReference type="ChEBI" id="CHEBI:456216"/>
        <dbReference type="EC" id="2.7.1.40"/>
    </reaction>
</comment>
<feature type="region of interest" description="Disordered" evidence="15">
    <location>
        <begin position="104"/>
        <end position="126"/>
    </location>
</feature>
<evidence type="ECO:0000256" key="3">
    <source>
        <dbReference type="ARBA" id="ARBA00008663"/>
    </source>
</evidence>
<feature type="region of interest" description="Disordered" evidence="15">
    <location>
        <begin position="19"/>
        <end position="48"/>
    </location>
</feature>
<evidence type="ECO:0000256" key="2">
    <source>
        <dbReference type="ARBA" id="ARBA00004997"/>
    </source>
</evidence>
<evidence type="ECO:0000256" key="10">
    <source>
        <dbReference type="ARBA" id="ARBA00022842"/>
    </source>
</evidence>
<keyword evidence="11 14" id="KW-0324">Glycolysis</keyword>
<keyword evidence="12 18" id="KW-0670">Pyruvate</keyword>
<comment type="cofactor">
    <cofactor evidence="1">
        <name>K(+)</name>
        <dbReference type="ChEBI" id="CHEBI:29103"/>
    </cofactor>
</comment>
<keyword evidence="10 14" id="KW-0460">Magnesium</keyword>
<protein>
    <recommendedName>
        <fullName evidence="4 13">Pyruvate kinase</fullName>
        <ecNumber evidence="4 13">2.7.1.40</ecNumber>
    </recommendedName>
</protein>
<evidence type="ECO:0000256" key="6">
    <source>
        <dbReference type="ARBA" id="ARBA00022723"/>
    </source>
</evidence>
<keyword evidence="7" id="KW-0547">Nucleotide-binding</keyword>
<feature type="domain" description="Pyruvate kinase barrel" evidence="16">
    <location>
        <begin position="156"/>
        <end position="477"/>
    </location>
</feature>
<evidence type="ECO:0000313" key="18">
    <source>
        <dbReference type="EMBL" id="QFG03360.1"/>
    </source>
</evidence>
<proteinExistence type="inferred from homology"/>
<dbReference type="Pfam" id="PF02887">
    <property type="entry name" value="PK_C"/>
    <property type="match status" value="1"/>
</dbReference>
<keyword evidence="19" id="KW-1185">Reference proteome</keyword>
<reference evidence="18 19" key="1">
    <citation type="submission" date="2019-10" db="EMBL/GenBank/DDBJ databases">
        <title>Thermopilla bonchosmolovskayae gen. nov., sp. nov., a moderately thermophilic Chloroflexi bacterium from a Chukotka hot spring (Arctic, Russia), representing a novel classis Thermopillaia, which include previously uncultivated lineage OLB14.</title>
        <authorList>
            <person name="Kochetkova T.V."/>
            <person name="Zayulina K.S."/>
            <person name="Zhigarkov V.S."/>
            <person name="Minaev N.V."/>
            <person name="Novikov A."/>
            <person name="Toshchakov S.V."/>
            <person name="Elcheninov A.G."/>
            <person name="Kublanov I.V."/>
        </authorList>
    </citation>
    <scope>NUCLEOTIDE SEQUENCE [LARGE SCALE GENOMIC DNA]</scope>
    <source>
        <strain evidence="18 19">3753O</strain>
    </source>
</reference>